<dbReference type="GeneID" id="19165647"/>
<comment type="subcellular location">
    <subcellularLocation>
        <location evidence="1">Nucleus</location>
    </subcellularLocation>
</comment>
<keyword evidence="2" id="KW-0539">Nucleus</keyword>
<organism evidence="3 4">
    <name type="scientific">Capronia epimyces CBS 606.96</name>
    <dbReference type="NCBI Taxonomy" id="1182542"/>
    <lineage>
        <taxon>Eukaryota</taxon>
        <taxon>Fungi</taxon>
        <taxon>Dikarya</taxon>
        <taxon>Ascomycota</taxon>
        <taxon>Pezizomycotina</taxon>
        <taxon>Eurotiomycetes</taxon>
        <taxon>Chaetothyriomycetidae</taxon>
        <taxon>Chaetothyriales</taxon>
        <taxon>Herpotrichiellaceae</taxon>
        <taxon>Capronia</taxon>
    </lineage>
</organism>
<dbReference type="PANTHER" id="PTHR37534">
    <property type="entry name" value="TRANSCRIPTIONAL ACTIVATOR PROTEIN UGA3"/>
    <property type="match status" value="1"/>
</dbReference>
<dbReference type="InterPro" id="IPR021858">
    <property type="entry name" value="Fun_TF"/>
</dbReference>
<dbReference type="RefSeq" id="XP_007729847.1">
    <property type="nucleotide sequence ID" value="XM_007731657.1"/>
</dbReference>
<sequence>MLLQFDGLKYAVLACGASHTHLVTGSSQMNAAGIMYYSRAVSKVNQALTNIDWSRDDYNVAVLLAITFLYIHGIFAVDTNRDIPKHVTGAVRLINLRYAQSRKPPMARPIHRIIWESILYQMFRQTVRHPFSVDFQPDFVFWDRAESVLQSLTFPDASPAANSPVIGFPLSLQKLIIEIVPLCKSPHQPKPEVLRSLQHRMEYWESTVVEDGQCDKEESPSHVCTTPADRAHLFHQHSTSLYILAASLLLDWVSRSQEVSYEAEPHLPPPCNSWQIRRALQIMRCSQAHEELSRCYLGSWPSLIFGYAVDRPEHVAVVRTDLDQRFHKMYSSEELLFLRELESVWRTRGISS</sequence>
<evidence type="ECO:0000313" key="4">
    <source>
        <dbReference type="Proteomes" id="UP000019478"/>
    </source>
</evidence>
<dbReference type="Pfam" id="PF11951">
    <property type="entry name" value="Fungal_trans_2"/>
    <property type="match status" value="1"/>
</dbReference>
<dbReference type="PANTHER" id="PTHR37534:SF46">
    <property type="entry name" value="ZN(II)2CYS6 TRANSCRIPTION FACTOR (EUROFUNG)"/>
    <property type="match status" value="1"/>
</dbReference>
<name>W9YJ96_9EURO</name>
<evidence type="ECO:0000313" key="3">
    <source>
        <dbReference type="EMBL" id="EXJ92957.1"/>
    </source>
</evidence>
<evidence type="ECO:0000256" key="1">
    <source>
        <dbReference type="ARBA" id="ARBA00004123"/>
    </source>
</evidence>
<dbReference type="EMBL" id="AMGY01000001">
    <property type="protein sequence ID" value="EXJ92957.1"/>
    <property type="molecule type" value="Genomic_DNA"/>
</dbReference>
<accession>W9YJ96</accession>
<evidence type="ECO:0000256" key="2">
    <source>
        <dbReference type="ARBA" id="ARBA00023242"/>
    </source>
</evidence>
<dbReference type="Proteomes" id="UP000019478">
    <property type="component" value="Unassembled WGS sequence"/>
</dbReference>
<reference evidence="3 4" key="1">
    <citation type="submission" date="2013-03" db="EMBL/GenBank/DDBJ databases">
        <title>The Genome Sequence of Capronia epimyces CBS 606.96.</title>
        <authorList>
            <consortium name="The Broad Institute Genomics Platform"/>
            <person name="Cuomo C."/>
            <person name="de Hoog S."/>
            <person name="Gorbushina A."/>
            <person name="Walker B."/>
            <person name="Young S.K."/>
            <person name="Zeng Q."/>
            <person name="Gargeya S."/>
            <person name="Fitzgerald M."/>
            <person name="Haas B."/>
            <person name="Abouelleil A."/>
            <person name="Allen A.W."/>
            <person name="Alvarado L."/>
            <person name="Arachchi H.M."/>
            <person name="Berlin A.M."/>
            <person name="Chapman S.B."/>
            <person name="Gainer-Dewar J."/>
            <person name="Goldberg J."/>
            <person name="Griggs A."/>
            <person name="Gujja S."/>
            <person name="Hansen M."/>
            <person name="Howarth C."/>
            <person name="Imamovic A."/>
            <person name="Ireland A."/>
            <person name="Larimer J."/>
            <person name="McCowan C."/>
            <person name="Murphy C."/>
            <person name="Pearson M."/>
            <person name="Poon T.W."/>
            <person name="Priest M."/>
            <person name="Roberts A."/>
            <person name="Saif S."/>
            <person name="Shea T."/>
            <person name="Sisk P."/>
            <person name="Sykes S."/>
            <person name="Wortman J."/>
            <person name="Nusbaum C."/>
            <person name="Birren B."/>
        </authorList>
    </citation>
    <scope>NUCLEOTIDE SEQUENCE [LARGE SCALE GENOMIC DNA]</scope>
    <source>
        <strain evidence="3 4">CBS 606.96</strain>
    </source>
</reference>
<comment type="caution">
    <text evidence="3">The sequence shown here is derived from an EMBL/GenBank/DDBJ whole genome shotgun (WGS) entry which is preliminary data.</text>
</comment>
<dbReference type="AlphaFoldDB" id="W9YJ96"/>
<dbReference type="OrthoDB" id="1919336at2759"/>
<keyword evidence="4" id="KW-1185">Reference proteome</keyword>
<dbReference type="GO" id="GO:0005634">
    <property type="term" value="C:nucleus"/>
    <property type="evidence" value="ECO:0007669"/>
    <property type="project" value="UniProtKB-SubCell"/>
</dbReference>
<dbReference type="STRING" id="1182542.W9YJ96"/>
<proteinExistence type="predicted"/>
<dbReference type="HOGENOM" id="CLU_023417_3_0_1"/>
<protein>
    <recommendedName>
        <fullName evidence="5">Transcription factor domain-containing protein</fullName>
    </recommendedName>
</protein>
<gene>
    <name evidence="3" type="ORF">A1O3_01513</name>
</gene>
<evidence type="ECO:0008006" key="5">
    <source>
        <dbReference type="Google" id="ProtNLM"/>
    </source>
</evidence>
<dbReference type="eggNOG" id="ENOG502SPH6">
    <property type="taxonomic scope" value="Eukaryota"/>
</dbReference>